<dbReference type="Proteomes" id="UP001060215">
    <property type="component" value="Chromosome 2"/>
</dbReference>
<reference evidence="1 2" key="1">
    <citation type="journal article" date="2022" name="Plant J.">
        <title>Chromosome-level genome of Camellia lanceoleosa provides a valuable resource for understanding genome evolution and self-incompatibility.</title>
        <authorList>
            <person name="Gong W."/>
            <person name="Xiao S."/>
            <person name="Wang L."/>
            <person name="Liao Z."/>
            <person name="Chang Y."/>
            <person name="Mo W."/>
            <person name="Hu G."/>
            <person name="Li W."/>
            <person name="Zhao G."/>
            <person name="Zhu H."/>
            <person name="Hu X."/>
            <person name="Ji K."/>
            <person name="Xiang X."/>
            <person name="Song Q."/>
            <person name="Yuan D."/>
            <person name="Jin S."/>
            <person name="Zhang L."/>
        </authorList>
    </citation>
    <scope>NUCLEOTIDE SEQUENCE [LARGE SCALE GENOMIC DNA]</scope>
    <source>
        <strain evidence="1">SQ_2022a</strain>
    </source>
</reference>
<gene>
    <name evidence="1" type="ORF">LOK49_LG04G02501</name>
</gene>
<comment type="caution">
    <text evidence="1">The sequence shown here is derived from an EMBL/GenBank/DDBJ whole genome shotgun (WGS) entry which is preliminary data.</text>
</comment>
<sequence length="72" mass="7929">MIRQGTTQIAKGPNSLIYQQQALLGAIVKHIKGFIRLKIALDALHRALPDATPEEIEAYDDECAICRLSLLA</sequence>
<proteinExistence type="predicted"/>
<dbReference type="EMBL" id="CM045759">
    <property type="protein sequence ID" value="KAI8017329.1"/>
    <property type="molecule type" value="Genomic_DNA"/>
</dbReference>
<evidence type="ECO:0000313" key="1">
    <source>
        <dbReference type="EMBL" id="KAI8017329.1"/>
    </source>
</evidence>
<evidence type="ECO:0000313" key="2">
    <source>
        <dbReference type="Proteomes" id="UP001060215"/>
    </source>
</evidence>
<accession>A0ACC0HWA0</accession>
<name>A0ACC0HWA0_9ERIC</name>
<keyword evidence="2" id="KW-1185">Reference proteome</keyword>
<organism evidence="1 2">
    <name type="scientific">Camellia lanceoleosa</name>
    <dbReference type="NCBI Taxonomy" id="1840588"/>
    <lineage>
        <taxon>Eukaryota</taxon>
        <taxon>Viridiplantae</taxon>
        <taxon>Streptophyta</taxon>
        <taxon>Embryophyta</taxon>
        <taxon>Tracheophyta</taxon>
        <taxon>Spermatophyta</taxon>
        <taxon>Magnoliopsida</taxon>
        <taxon>eudicotyledons</taxon>
        <taxon>Gunneridae</taxon>
        <taxon>Pentapetalae</taxon>
        <taxon>asterids</taxon>
        <taxon>Ericales</taxon>
        <taxon>Theaceae</taxon>
        <taxon>Camellia</taxon>
    </lineage>
</organism>
<protein>
    <submittedName>
        <fullName evidence="1">E3 ubiquitin protein ligase RIN2</fullName>
    </submittedName>
</protein>